<dbReference type="RefSeq" id="WP_090930822.1">
    <property type="nucleotide sequence ID" value="NZ_FNDJ01000004.1"/>
</dbReference>
<name>A0A1G8I1X1_9ACTN</name>
<feature type="transmembrane region" description="Helical" evidence="1">
    <location>
        <begin position="6"/>
        <end position="29"/>
    </location>
</feature>
<keyword evidence="3" id="KW-1185">Reference proteome</keyword>
<feature type="transmembrane region" description="Helical" evidence="1">
    <location>
        <begin position="167"/>
        <end position="187"/>
    </location>
</feature>
<accession>A0A1G8I1X1</accession>
<keyword evidence="1" id="KW-0472">Membrane</keyword>
<dbReference type="AlphaFoldDB" id="A0A1G8I1X1"/>
<organism evidence="2 3">
    <name type="scientific">Nonomuraea jiangxiensis</name>
    <dbReference type="NCBI Taxonomy" id="633440"/>
    <lineage>
        <taxon>Bacteria</taxon>
        <taxon>Bacillati</taxon>
        <taxon>Actinomycetota</taxon>
        <taxon>Actinomycetes</taxon>
        <taxon>Streptosporangiales</taxon>
        <taxon>Streptosporangiaceae</taxon>
        <taxon>Nonomuraea</taxon>
    </lineage>
</organism>
<feature type="transmembrane region" description="Helical" evidence="1">
    <location>
        <begin position="199"/>
        <end position="223"/>
    </location>
</feature>
<proteinExistence type="predicted"/>
<dbReference type="STRING" id="633440.SAMN05421869_104352"/>
<gene>
    <name evidence="2" type="ORF">SAMN05421869_104352</name>
</gene>
<feature type="transmembrane region" description="Helical" evidence="1">
    <location>
        <begin position="41"/>
        <end position="63"/>
    </location>
</feature>
<dbReference type="EMBL" id="FNDJ01000004">
    <property type="protein sequence ID" value="SDI12956.1"/>
    <property type="molecule type" value="Genomic_DNA"/>
</dbReference>
<protein>
    <submittedName>
        <fullName evidence="2">Sap, sulfolipid-1-addressing protein</fullName>
    </submittedName>
</protein>
<dbReference type="InterPro" id="IPR021315">
    <property type="entry name" value="Gap/Sap"/>
</dbReference>
<feature type="transmembrane region" description="Helical" evidence="1">
    <location>
        <begin position="78"/>
        <end position="97"/>
    </location>
</feature>
<evidence type="ECO:0000313" key="3">
    <source>
        <dbReference type="Proteomes" id="UP000199202"/>
    </source>
</evidence>
<keyword evidence="1" id="KW-0812">Transmembrane</keyword>
<dbReference type="Proteomes" id="UP000199202">
    <property type="component" value="Unassembled WGS sequence"/>
</dbReference>
<dbReference type="Pfam" id="PF11139">
    <property type="entry name" value="SfLAP"/>
    <property type="match status" value="1"/>
</dbReference>
<keyword evidence="1" id="KW-1133">Transmembrane helix</keyword>
<feature type="transmembrane region" description="Helical" evidence="1">
    <location>
        <begin position="125"/>
        <end position="147"/>
    </location>
</feature>
<evidence type="ECO:0000256" key="1">
    <source>
        <dbReference type="SAM" id="Phobius"/>
    </source>
</evidence>
<dbReference type="OrthoDB" id="7062264at2"/>
<reference evidence="2 3" key="1">
    <citation type="submission" date="2016-10" db="EMBL/GenBank/DDBJ databases">
        <authorList>
            <person name="de Groot N.N."/>
        </authorList>
    </citation>
    <scope>NUCLEOTIDE SEQUENCE [LARGE SCALE GENOMIC DNA]</scope>
    <source>
        <strain evidence="2 3">CGMCC 4.6533</strain>
    </source>
</reference>
<sequence length="234" mass="25461">MTVALLIGLIVLALLDSTSIGTLLIPVFLMLAAGRPIVGKVLVYLITIVVFYFAVGVALMLGLRPMLDTLGDSLDSPVGYWIELIVGVALFLFSFRFDPKRRAKQGRSSDASATIERIERSQKSVWGMVVLGLTAGAIELVTMLPYLGAIGLMATEGLSPVEWVPTLALYNVVMVLPALLLLLLRLAARGRAERLLQRIGAYLSRHCVAFLGWVLAIVGFLLARDGFARLFLFD</sequence>
<evidence type="ECO:0000313" key="2">
    <source>
        <dbReference type="EMBL" id="SDI12956.1"/>
    </source>
</evidence>